<feature type="transmembrane region" description="Helical" evidence="1">
    <location>
        <begin position="93"/>
        <end position="114"/>
    </location>
</feature>
<dbReference type="AlphaFoldDB" id="A0A4P6P569"/>
<dbReference type="OrthoDB" id="6401449at2"/>
<protein>
    <submittedName>
        <fullName evidence="2">Uncharacterized protein</fullName>
    </submittedName>
</protein>
<evidence type="ECO:0000313" key="3">
    <source>
        <dbReference type="Proteomes" id="UP000290244"/>
    </source>
</evidence>
<evidence type="ECO:0000313" key="2">
    <source>
        <dbReference type="EMBL" id="QBG36108.1"/>
    </source>
</evidence>
<evidence type="ECO:0000256" key="1">
    <source>
        <dbReference type="SAM" id="Phobius"/>
    </source>
</evidence>
<accession>A0A4P6P569</accession>
<feature type="transmembrane region" description="Helical" evidence="1">
    <location>
        <begin position="12"/>
        <end position="32"/>
    </location>
</feature>
<gene>
    <name evidence="2" type="ORF">EMK97_10490</name>
</gene>
<dbReference type="EMBL" id="CP034759">
    <property type="protein sequence ID" value="QBG36108.1"/>
    <property type="molecule type" value="Genomic_DNA"/>
</dbReference>
<keyword evidence="1" id="KW-0812">Transmembrane</keyword>
<keyword evidence="3" id="KW-1185">Reference proteome</keyword>
<keyword evidence="1" id="KW-0472">Membrane</keyword>
<dbReference type="RefSeq" id="WP_130601940.1">
    <property type="nucleotide sequence ID" value="NZ_CP034759.1"/>
</dbReference>
<sequence>MQWQQLTTLQKALFIIAISLVVPFAPEFIFLADLGGIELVFGFLVLYYQPQLIWLKNKINAGLKTVKLIKQACAHSPLNQSTNFVTLSSCSAIALYITGSMFFSLVLWLPLLLLNSAVV</sequence>
<organism evidence="2 3">
    <name type="scientific">Litorilituus sediminis</name>
    <dbReference type="NCBI Taxonomy" id="718192"/>
    <lineage>
        <taxon>Bacteria</taxon>
        <taxon>Pseudomonadati</taxon>
        <taxon>Pseudomonadota</taxon>
        <taxon>Gammaproteobacteria</taxon>
        <taxon>Alteromonadales</taxon>
        <taxon>Colwelliaceae</taxon>
        <taxon>Litorilituus</taxon>
    </lineage>
</organism>
<name>A0A4P6P569_9GAMM</name>
<keyword evidence="1" id="KW-1133">Transmembrane helix</keyword>
<proteinExistence type="predicted"/>
<reference evidence="2 3" key="1">
    <citation type="submission" date="2018-12" db="EMBL/GenBank/DDBJ databases">
        <title>Complete genome of Litorilituus sediminis.</title>
        <authorList>
            <person name="Liu A."/>
            <person name="Rong J."/>
        </authorList>
    </citation>
    <scope>NUCLEOTIDE SEQUENCE [LARGE SCALE GENOMIC DNA]</scope>
    <source>
        <strain evidence="2 3">JCM 17549</strain>
    </source>
</reference>
<dbReference type="Proteomes" id="UP000290244">
    <property type="component" value="Chromosome"/>
</dbReference>
<dbReference type="KEGG" id="lsd:EMK97_10490"/>